<dbReference type="InterPro" id="IPR032466">
    <property type="entry name" value="Metal_Hydrolase"/>
</dbReference>
<evidence type="ECO:0000313" key="3">
    <source>
        <dbReference type="EMBL" id="KAE8686482.1"/>
    </source>
</evidence>
<dbReference type="PANTHER" id="PTHR21240:SF19">
    <property type="entry name" value="CATALYTIC_ HYDROLASE"/>
    <property type="match status" value="1"/>
</dbReference>
<comment type="similarity">
    <text evidence="2">Belongs to the metallo-dependent hydrolases superfamily.</text>
</comment>
<dbReference type="InterPro" id="IPR032465">
    <property type="entry name" value="ACMSD"/>
</dbReference>
<keyword evidence="4" id="KW-1185">Reference proteome</keyword>
<dbReference type="GO" id="GO:0016787">
    <property type="term" value="F:hydrolase activity"/>
    <property type="evidence" value="ECO:0007669"/>
    <property type="project" value="UniProtKB-KW"/>
</dbReference>
<dbReference type="Gene3D" id="3.20.20.140">
    <property type="entry name" value="Metal-dependent hydrolases"/>
    <property type="match status" value="1"/>
</dbReference>
<evidence type="ECO:0000256" key="2">
    <source>
        <dbReference type="RuleBase" id="RU366045"/>
    </source>
</evidence>
<proteinExistence type="inferred from homology"/>
<dbReference type="AlphaFoldDB" id="A0A6A2Z5V5"/>
<keyword evidence="3" id="KW-0378">Hydrolase</keyword>
<accession>A0A6A2Z5V5</accession>
<dbReference type="PANTHER" id="PTHR21240">
    <property type="entry name" value="2-AMINO-3-CARBOXYLMUCONATE-6-SEMIALDEHYDE DECARBOXYLASE"/>
    <property type="match status" value="1"/>
</dbReference>
<organism evidence="3 4">
    <name type="scientific">Hibiscus syriacus</name>
    <name type="common">Rose of Sharon</name>
    <dbReference type="NCBI Taxonomy" id="106335"/>
    <lineage>
        <taxon>Eukaryota</taxon>
        <taxon>Viridiplantae</taxon>
        <taxon>Streptophyta</taxon>
        <taxon>Embryophyta</taxon>
        <taxon>Tracheophyta</taxon>
        <taxon>Spermatophyta</taxon>
        <taxon>Magnoliopsida</taxon>
        <taxon>eudicotyledons</taxon>
        <taxon>Gunneridae</taxon>
        <taxon>Pentapetalae</taxon>
        <taxon>rosids</taxon>
        <taxon>malvids</taxon>
        <taxon>Malvales</taxon>
        <taxon>Malvaceae</taxon>
        <taxon>Malvoideae</taxon>
        <taxon>Hibiscus</taxon>
    </lineage>
</organism>
<keyword evidence="1 2" id="KW-0456">Lyase</keyword>
<evidence type="ECO:0000313" key="4">
    <source>
        <dbReference type="Proteomes" id="UP000436088"/>
    </source>
</evidence>
<dbReference type="Proteomes" id="UP000436088">
    <property type="component" value="Unassembled WGS sequence"/>
</dbReference>
<comment type="caution">
    <text evidence="3">The sequence shown here is derived from an EMBL/GenBank/DDBJ whole genome shotgun (WGS) entry which is preliminary data.</text>
</comment>
<protein>
    <submittedName>
        <fullName evidence="3">Hydrolase isoform 2</fullName>
    </submittedName>
</protein>
<reference evidence="3" key="1">
    <citation type="submission" date="2019-09" db="EMBL/GenBank/DDBJ databases">
        <title>Draft genome information of white flower Hibiscus syriacus.</title>
        <authorList>
            <person name="Kim Y.-M."/>
        </authorList>
    </citation>
    <scope>NUCLEOTIDE SEQUENCE [LARGE SCALE GENOMIC DNA]</scope>
    <source>
        <strain evidence="3">YM2019G1</strain>
    </source>
</reference>
<dbReference type="EMBL" id="VEPZ02001215">
    <property type="protein sequence ID" value="KAE8686482.1"/>
    <property type="molecule type" value="Genomic_DNA"/>
</dbReference>
<name>A0A6A2Z5V5_HIBSY</name>
<sequence length="123" mass="13581">MASTKAQGRVDSHLHVWASPQETADKYPYFPDQEPTLPGHLDILLQCMEEASVDGALIVQPINHKFDLSLVTNDFPFVVPESGYKGANETVIHITSQASLSSSEVEWIAGKTAMQLFQGQWLP</sequence>
<keyword evidence="2" id="KW-0210">Decarboxylase</keyword>
<dbReference type="GO" id="GO:0016831">
    <property type="term" value="F:carboxy-lyase activity"/>
    <property type="evidence" value="ECO:0007669"/>
    <property type="project" value="UniProtKB-KW"/>
</dbReference>
<dbReference type="SUPFAM" id="SSF51556">
    <property type="entry name" value="Metallo-dependent hydrolases"/>
    <property type="match status" value="1"/>
</dbReference>
<evidence type="ECO:0000256" key="1">
    <source>
        <dbReference type="ARBA" id="ARBA00023239"/>
    </source>
</evidence>
<gene>
    <name evidence="3" type="ORF">F3Y22_tig00111059pilonHSYRG00046</name>
</gene>